<dbReference type="Gene3D" id="6.20.210.20">
    <property type="entry name" value="THAP domain"/>
    <property type="match status" value="1"/>
</dbReference>
<dbReference type="RefSeq" id="XP_025419417.1">
    <property type="nucleotide sequence ID" value="XM_025563632.1"/>
</dbReference>
<dbReference type="GO" id="GO:0003700">
    <property type="term" value="F:DNA-binding transcription factor activity"/>
    <property type="evidence" value="ECO:0007669"/>
    <property type="project" value="TreeGrafter"/>
</dbReference>
<dbReference type="PANTHER" id="PTHR46600:SF7">
    <property type="entry name" value="SI:DKEY-228B2.6-RELATED"/>
    <property type="match status" value="1"/>
</dbReference>
<dbReference type="SMART" id="SM00980">
    <property type="entry name" value="THAP"/>
    <property type="match status" value="1"/>
</dbReference>
<dbReference type="AlphaFoldDB" id="A0A8B8G9B8"/>
<evidence type="ECO:0000256" key="2">
    <source>
        <dbReference type="ARBA" id="ARBA00022771"/>
    </source>
</evidence>
<dbReference type="PROSITE" id="PS50950">
    <property type="entry name" value="ZF_THAP"/>
    <property type="match status" value="1"/>
</dbReference>
<dbReference type="InterPro" id="IPR038441">
    <property type="entry name" value="THAP_Znf_sf"/>
</dbReference>
<dbReference type="GO" id="GO:0005634">
    <property type="term" value="C:nucleus"/>
    <property type="evidence" value="ECO:0007669"/>
    <property type="project" value="TreeGrafter"/>
</dbReference>
<dbReference type="SUPFAM" id="SSF57716">
    <property type="entry name" value="Glucocorticoid receptor-like (DNA-binding domain)"/>
    <property type="match status" value="1"/>
</dbReference>
<keyword evidence="4 5" id="KW-0238">DNA-binding</keyword>
<dbReference type="InterPro" id="IPR006612">
    <property type="entry name" value="THAP_Znf"/>
</dbReference>
<dbReference type="Pfam" id="PF05485">
    <property type="entry name" value="THAP"/>
    <property type="match status" value="1"/>
</dbReference>
<dbReference type="InterPro" id="IPR026516">
    <property type="entry name" value="THAP1/10"/>
</dbReference>
<reference evidence="8" key="1">
    <citation type="submission" date="2025-08" db="UniProtKB">
        <authorList>
            <consortium name="RefSeq"/>
        </authorList>
    </citation>
    <scope>IDENTIFICATION</scope>
    <source>
        <tissue evidence="8">Whole body</tissue>
    </source>
</reference>
<dbReference type="Proteomes" id="UP000694846">
    <property type="component" value="Unplaced"/>
</dbReference>
<name>A0A8B8G9B8_9HEMI</name>
<dbReference type="OrthoDB" id="6630755at2759"/>
<feature type="domain" description="THAP-type" evidence="6">
    <location>
        <begin position="1"/>
        <end position="82"/>
    </location>
</feature>
<keyword evidence="3" id="KW-0862">Zinc</keyword>
<dbReference type="SMART" id="SM00692">
    <property type="entry name" value="DM3"/>
    <property type="match status" value="1"/>
</dbReference>
<gene>
    <name evidence="8" type="primary">LOC112689780</name>
</gene>
<dbReference type="GO" id="GO:0008270">
    <property type="term" value="F:zinc ion binding"/>
    <property type="evidence" value="ECO:0007669"/>
    <property type="project" value="UniProtKB-KW"/>
</dbReference>
<keyword evidence="2 5" id="KW-0863">Zinc-finger</keyword>
<dbReference type="GO" id="GO:0000978">
    <property type="term" value="F:RNA polymerase II cis-regulatory region sequence-specific DNA binding"/>
    <property type="evidence" value="ECO:0007669"/>
    <property type="project" value="TreeGrafter"/>
</dbReference>
<evidence type="ECO:0000313" key="7">
    <source>
        <dbReference type="Proteomes" id="UP000694846"/>
    </source>
</evidence>
<protein>
    <submittedName>
        <fullName evidence="8">Uncharacterized protein LOC112689780</fullName>
    </submittedName>
</protein>
<evidence type="ECO:0000259" key="6">
    <source>
        <dbReference type="PROSITE" id="PS50950"/>
    </source>
</evidence>
<evidence type="ECO:0000256" key="1">
    <source>
        <dbReference type="ARBA" id="ARBA00022723"/>
    </source>
</evidence>
<evidence type="ECO:0000256" key="3">
    <source>
        <dbReference type="ARBA" id="ARBA00022833"/>
    </source>
</evidence>
<proteinExistence type="predicted"/>
<dbReference type="GeneID" id="112689780"/>
<organism evidence="7 8">
    <name type="scientific">Sipha flava</name>
    <name type="common">yellow sugarcane aphid</name>
    <dbReference type="NCBI Taxonomy" id="143950"/>
    <lineage>
        <taxon>Eukaryota</taxon>
        <taxon>Metazoa</taxon>
        <taxon>Ecdysozoa</taxon>
        <taxon>Arthropoda</taxon>
        <taxon>Hexapoda</taxon>
        <taxon>Insecta</taxon>
        <taxon>Pterygota</taxon>
        <taxon>Neoptera</taxon>
        <taxon>Paraneoptera</taxon>
        <taxon>Hemiptera</taxon>
        <taxon>Sternorrhyncha</taxon>
        <taxon>Aphidomorpha</taxon>
        <taxon>Aphidoidea</taxon>
        <taxon>Aphididae</taxon>
        <taxon>Sipha</taxon>
    </lineage>
</organism>
<evidence type="ECO:0000313" key="8">
    <source>
        <dbReference type="RefSeq" id="XP_025419417.1"/>
    </source>
</evidence>
<dbReference type="GO" id="GO:0006357">
    <property type="term" value="P:regulation of transcription by RNA polymerase II"/>
    <property type="evidence" value="ECO:0007669"/>
    <property type="project" value="TreeGrafter"/>
</dbReference>
<dbReference type="PANTHER" id="PTHR46600">
    <property type="entry name" value="THAP DOMAIN-CONTAINING"/>
    <property type="match status" value="1"/>
</dbReference>
<accession>A0A8B8G9B8</accession>
<keyword evidence="1" id="KW-0479">Metal-binding</keyword>
<evidence type="ECO:0000256" key="5">
    <source>
        <dbReference type="PROSITE-ProRule" id="PRU00309"/>
    </source>
</evidence>
<sequence length="198" mass="22533">MSKKANYHACIFCLKSINLNPGLSLHVFPKDPVIRSKWLKIFGLNESDIYPNRKVCSLHFEEHCFSGQYRKFLKTGSIPTLYTKKEYFVPANPSTSGMSSDLITNLPNTSMDIPVINSDEVIQRSLKRVHHQTSEYTVMSETSTFAVLIKSDDIQGDIKTLVRANPKKAKIQFMTTECQIMIQRRETIVINETVSGLQ</sequence>
<evidence type="ECO:0000256" key="4">
    <source>
        <dbReference type="ARBA" id="ARBA00023125"/>
    </source>
</evidence>
<keyword evidence="7" id="KW-1185">Reference proteome</keyword>